<evidence type="ECO:0000313" key="2">
    <source>
        <dbReference type="Proteomes" id="UP000002068"/>
    </source>
</evidence>
<dbReference type="GeneID" id="66356127"/>
<accession>A0A0H3NGU0</accession>
<dbReference type="Proteomes" id="UP000002068">
    <property type="component" value="Chromosome"/>
</dbReference>
<sequence length="102" mass="12257">MEKISLKYIYPNIIKVLDEINLFRVIDNNLRESIVVYANNVDNQYHINMTNTNFGNIINICKLEKLLDVDKFMEKVIKYEKEIIEKEEFSKIEEYMLNIGEY</sequence>
<dbReference type="RefSeq" id="WP_003429265.1">
    <property type="nucleotide sequence ID" value="NC_013315.1"/>
</dbReference>
<name>A0A0H3NGU0_CLODC</name>
<dbReference type="KEGG" id="cdc:CD196_3469"/>
<gene>
    <name evidence="1" type="ordered locus">CD196_3469</name>
</gene>
<protein>
    <submittedName>
        <fullName evidence="1">Uncharacterized protein</fullName>
    </submittedName>
</protein>
<organism evidence="1 2">
    <name type="scientific">Clostridioides difficile (strain CD196)</name>
    <name type="common">Peptoclostridium difficile</name>
    <dbReference type="NCBI Taxonomy" id="645462"/>
    <lineage>
        <taxon>Bacteria</taxon>
        <taxon>Bacillati</taxon>
        <taxon>Bacillota</taxon>
        <taxon>Clostridia</taxon>
        <taxon>Peptostreptococcales</taxon>
        <taxon>Peptostreptococcaceae</taxon>
        <taxon>Clostridioides</taxon>
    </lineage>
</organism>
<evidence type="ECO:0000313" key="1">
    <source>
        <dbReference type="EMBL" id="CBA66995.1"/>
    </source>
</evidence>
<dbReference type="AlphaFoldDB" id="A0A0H3NGU0"/>
<dbReference type="HOGENOM" id="CLU_2274723_0_0_9"/>
<dbReference type="EMBL" id="FN538970">
    <property type="protein sequence ID" value="CBA66995.1"/>
    <property type="molecule type" value="Genomic_DNA"/>
</dbReference>
<proteinExistence type="predicted"/>
<reference evidence="1 2" key="1">
    <citation type="journal article" date="2009" name="Genome Biol.">
        <title>Comparative genome and phenotypic analysis of Clostridium difficile 027 strains provides insight into the evolution of a hypervirulent bacterium.</title>
        <authorList>
            <person name="Stabler R.A."/>
            <person name="He M."/>
            <person name="Dawson L."/>
            <person name="Martin M."/>
            <person name="Valiente E."/>
            <person name="Corton C."/>
            <person name="Lawley T.D."/>
            <person name="Sebaihia M."/>
            <person name="Quail M.A."/>
            <person name="Rose G."/>
            <person name="Gerding D.N."/>
            <person name="Gibert M."/>
            <person name="Popoff M.R."/>
            <person name="Parkhill J."/>
            <person name="Dougan G."/>
            <person name="Wren B.W."/>
        </authorList>
    </citation>
    <scope>NUCLEOTIDE SEQUENCE [LARGE SCALE GENOMIC DNA]</scope>
    <source>
        <strain evidence="1 2">CD196</strain>
    </source>
</reference>